<proteinExistence type="predicted"/>
<evidence type="ECO:0000313" key="1">
    <source>
        <dbReference type="Ensembl" id="ENSLCAP00010055113.1"/>
    </source>
</evidence>
<protein>
    <submittedName>
        <fullName evidence="1">Uncharacterized protein</fullName>
    </submittedName>
</protein>
<reference evidence="1" key="3">
    <citation type="submission" date="2025-09" db="UniProtKB">
        <authorList>
            <consortium name="Ensembl"/>
        </authorList>
    </citation>
    <scope>IDENTIFICATION</scope>
</reference>
<reference evidence="1" key="2">
    <citation type="submission" date="2025-08" db="UniProtKB">
        <authorList>
            <consortium name="Ensembl"/>
        </authorList>
    </citation>
    <scope>IDENTIFICATION</scope>
</reference>
<evidence type="ECO:0000313" key="2">
    <source>
        <dbReference type="Proteomes" id="UP000314980"/>
    </source>
</evidence>
<organism evidence="1 2">
    <name type="scientific">Lates calcarifer</name>
    <name type="common">Barramundi</name>
    <name type="synonym">Holocentrus calcarifer</name>
    <dbReference type="NCBI Taxonomy" id="8187"/>
    <lineage>
        <taxon>Eukaryota</taxon>
        <taxon>Metazoa</taxon>
        <taxon>Chordata</taxon>
        <taxon>Craniata</taxon>
        <taxon>Vertebrata</taxon>
        <taxon>Euteleostomi</taxon>
        <taxon>Actinopterygii</taxon>
        <taxon>Neopterygii</taxon>
        <taxon>Teleostei</taxon>
        <taxon>Neoteleostei</taxon>
        <taxon>Acanthomorphata</taxon>
        <taxon>Carangaria</taxon>
        <taxon>Carangaria incertae sedis</taxon>
        <taxon>Centropomidae</taxon>
        <taxon>Lates</taxon>
    </lineage>
</organism>
<name>A0A4W6FWU0_LATCA</name>
<reference evidence="2" key="1">
    <citation type="submission" date="2015-09" db="EMBL/GenBank/DDBJ databases">
        <authorList>
            <person name="Sai Rama Sridatta P."/>
        </authorList>
    </citation>
    <scope>NUCLEOTIDE SEQUENCE [LARGE SCALE GENOMIC DNA]</scope>
</reference>
<dbReference type="GeneTree" id="ENSGT01030000235173"/>
<dbReference type="Ensembl" id="ENSLCAT00010056585.1">
    <property type="protein sequence ID" value="ENSLCAP00010055113.1"/>
    <property type="gene ID" value="ENSLCAG00010025717.1"/>
</dbReference>
<accession>A0A4W6FWU0</accession>
<keyword evidence="2" id="KW-1185">Reference proteome</keyword>
<dbReference type="Proteomes" id="UP000314980">
    <property type="component" value="Unassembled WGS sequence"/>
</dbReference>
<dbReference type="AlphaFoldDB" id="A0A4W6FWU0"/>
<sequence length="64" mass="7796">WCHFLIGYVCCNRRPRYDKARGKTRVNLGAAFQRWRDLRERKGLKTDEEVALFLLDRWVTLVWL</sequence>
<dbReference type="InParanoid" id="A0A4W6FWU0"/>